<feature type="compositionally biased region" description="Basic and acidic residues" evidence="2">
    <location>
        <begin position="154"/>
        <end position="165"/>
    </location>
</feature>
<organism evidence="4 5">
    <name type="scientific">Mycena indigotica</name>
    <dbReference type="NCBI Taxonomy" id="2126181"/>
    <lineage>
        <taxon>Eukaryota</taxon>
        <taxon>Fungi</taxon>
        <taxon>Dikarya</taxon>
        <taxon>Basidiomycota</taxon>
        <taxon>Agaricomycotina</taxon>
        <taxon>Agaricomycetes</taxon>
        <taxon>Agaricomycetidae</taxon>
        <taxon>Agaricales</taxon>
        <taxon>Marasmiineae</taxon>
        <taxon>Mycenaceae</taxon>
        <taxon>Mycena</taxon>
    </lineage>
</organism>
<dbReference type="InterPro" id="IPR036236">
    <property type="entry name" value="Znf_C2H2_sf"/>
</dbReference>
<reference evidence="4" key="1">
    <citation type="submission" date="2020-05" db="EMBL/GenBank/DDBJ databases">
        <title>Mycena genomes resolve the evolution of fungal bioluminescence.</title>
        <authorList>
            <person name="Tsai I.J."/>
        </authorList>
    </citation>
    <scope>NUCLEOTIDE SEQUENCE</scope>
    <source>
        <strain evidence="4">171206Taipei</strain>
    </source>
</reference>
<sequence length="277" mass="31382">MAGIHNQANSDFLSSRLPYNPNLFSVLNHPLETPNPNCTIHQKLDPYLVPRFSWGRNGRGTVDPMDACAFEIYHDDAWNPLGRTLSPQPEEDDSDSESESIFEVENTRKPSSGPVRRPRNNSARIEASPLQVRQPSPPPPLPASAPNDPPKSNPDMDKENRGRRIPENAVKKAIARGAKLPPDANVIPKHLQYMLLLGCEIRYEDKKPMLACKISATCPEYNRPKRPADCERHLATHFRSELDYRCEICSRTFSRKDPLIRHQSRSESECYVAHPKC</sequence>
<dbReference type="InterPro" id="IPR013087">
    <property type="entry name" value="Znf_C2H2_type"/>
</dbReference>
<gene>
    <name evidence="4" type="ORF">MIND_00594500</name>
</gene>
<comment type="caution">
    <text evidence="4">The sequence shown here is derived from an EMBL/GenBank/DDBJ whole genome shotgun (WGS) entry which is preliminary data.</text>
</comment>
<dbReference type="AlphaFoldDB" id="A0A8H6SQH5"/>
<keyword evidence="5" id="KW-1185">Reference proteome</keyword>
<dbReference type="GeneID" id="59345218"/>
<name>A0A8H6SQH5_9AGAR</name>
<dbReference type="PROSITE" id="PS50157">
    <property type="entry name" value="ZINC_FINGER_C2H2_2"/>
    <property type="match status" value="1"/>
</dbReference>
<feature type="region of interest" description="Disordered" evidence="2">
    <location>
        <begin position="81"/>
        <end position="165"/>
    </location>
</feature>
<dbReference type="OrthoDB" id="3068784at2759"/>
<keyword evidence="1" id="KW-0479">Metal-binding</keyword>
<protein>
    <submittedName>
        <fullName evidence="4">C2H2-type domain-containing protein</fullName>
    </submittedName>
</protein>
<evidence type="ECO:0000313" key="4">
    <source>
        <dbReference type="EMBL" id="KAF7303651.1"/>
    </source>
</evidence>
<proteinExistence type="predicted"/>
<keyword evidence="1" id="KW-0862">Zinc</keyword>
<dbReference type="EMBL" id="JACAZF010000005">
    <property type="protein sequence ID" value="KAF7303651.1"/>
    <property type="molecule type" value="Genomic_DNA"/>
</dbReference>
<evidence type="ECO:0000259" key="3">
    <source>
        <dbReference type="PROSITE" id="PS50157"/>
    </source>
</evidence>
<feature type="compositionally biased region" description="Acidic residues" evidence="2">
    <location>
        <begin position="89"/>
        <end position="102"/>
    </location>
</feature>
<accession>A0A8H6SQH5</accession>
<dbReference type="SUPFAM" id="SSF57667">
    <property type="entry name" value="beta-beta-alpha zinc fingers"/>
    <property type="match status" value="1"/>
</dbReference>
<dbReference type="RefSeq" id="XP_037220623.1">
    <property type="nucleotide sequence ID" value="XM_037362702.1"/>
</dbReference>
<feature type="domain" description="C2H2-type" evidence="3">
    <location>
        <begin position="244"/>
        <end position="263"/>
    </location>
</feature>
<dbReference type="GO" id="GO:0008270">
    <property type="term" value="F:zinc ion binding"/>
    <property type="evidence" value="ECO:0007669"/>
    <property type="project" value="UniProtKB-KW"/>
</dbReference>
<dbReference type="Gene3D" id="3.30.160.60">
    <property type="entry name" value="Classic Zinc Finger"/>
    <property type="match status" value="1"/>
</dbReference>
<keyword evidence="1" id="KW-0863">Zinc-finger</keyword>
<feature type="compositionally biased region" description="Pro residues" evidence="2">
    <location>
        <begin position="135"/>
        <end position="152"/>
    </location>
</feature>
<evidence type="ECO:0000256" key="1">
    <source>
        <dbReference type="PROSITE-ProRule" id="PRU00042"/>
    </source>
</evidence>
<dbReference type="Proteomes" id="UP000636479">
    <property type="component" value="Unassembled WGS sequence"/>
</dbReference>
<evidence type="ECO:0000313" key="5">
    <source>
        <dbReference type="Proteomes" id="UP000636479"/>
    </source>
</evidence>
<evidence type="ECO:0000256" key="2">
    <source>
        <dbReference type="SAM" id="MobiDB-lite"/>
    </source>
</evidence>